<reference evidence="1 2" key="1">
    <citation type="submission" date="2022-03" db="EMBL/GenBank/DDBJ databases">
        <title>Pseudonocardia alaer sp. nov., a novel actinomycete isolated from reed forest soil.</title>
        <authorList>
            <person name="Wang L."/>
        </authorList>
    </citation>
    <scope>NUCLEOTIDE SEQUENCE [LARGE SCALE GENOMIC DNA]</scope>
    <source>
        <strain evidence="1 2">Y-16303</strain>
    </source>
</reference>
<protein>
    <submittedName>
        <fullName evidence="1">Uncharacterized protein</fullName>
    </submittedName>
</protein>
<keyword evidence="2" id="KW-1185">Reference proteome</keyword>
<dbReference type="RefSeq" id="WP_241040506.1">
    <property type="nucleotide sequence ID" value="NZ_BAAAJF010000014.1"/>
</dbReference>
<accession>A0ABS9TMT3</accession>
<evidence type="ECO:0000313" key="1">
    <source>
        <dbReference type="EMBL" id="MCH6169847.1"/>
    </source>
</evidence>
<name>A0ABS9TMT3_9PSEU</name>
<evidence type="ECO:0000313" key="2">
    <source>
        <dbReference type="Proteomes" id="UP001299970"/>
    </source>
</evidence>
<proteinExistence type="predicted"/>
<gene>
    <name evidence="1" type="ORF">MMF94_29455</name>
</gene>
<sequence>MPEHVDRIIENLDESMKKLRDAMRDIPIRRGSFKKTHDNLARDVAQVVTMLDAARPVLRKN</sequence>
<dbReference type="Proteomes" id="UP001299970">
    <property type="component" value="Unassembled WGS sequence"/>
</dbReference>
<comment type="caution">
    <text evidence="1">The sequence shown here is derived from an EMBL/GenBank/DDBJ whole genome shotgun (WGS) entry which is preliminary data.</text>
</comment>
<organism evidence="1 2">
    <name type="scientific">Pseudonocardia alaniniphila</name>
    <dbReference type="NCBI Taxonomy" id="75291"/>
    <lineage>
        <taxon>Bacteria</taxon>
        <taxon>Bacillati</taxon>
        <taxon>Actinomycetota</taxon>
        <taxon>Actinomycetes</taxon>
        <taxon>Pseudonocardiales</taxon>
        <taxon>Pseudonocardiaceae</taxon>
        <taxon>Pseudonocardia</taxon>
    </lineage>
</organism>
<dbReference type="EMBL" id="JAKXMK010000028">
    <property type="protein sequence ID" value="MCH6169847.1"/>
    <property type="molecule type" value="Genomic_DNA"/>
</dbReference>